<dbReference type="PANTHER" id="PTHR23135">
    <property type="entry name" value="MUR LIGASE FAMILY MEMBER"/>
    <property type="match status" value="1"/>
</dbReference>
<dbReference type="PROSITE" id="PS01011">
    <property type="entry name" value="FOLYLPOLYGLU_SYNT_1"/>
    <property type="match status" value="1"/>
</dbReference>
<evidence type="ECO:0000256" key="3">
    <source>
        <dbReference type="ARBA" id="ARBA00022840"/>
    </source>
</evidence>
<feature type="domain" description="Mur ligase central" evidence="4">
    <location>
        <begin position="54"/>
        <end position="195"/>
    </location>
</feature>
<feature type="domain" description="Lipid II isoglutaminyl synthase (glutamine-hydrolyzing) subunit MurT C-terminal" evidence="5">
    <location>
        <begin position="255"/>
        <end position="368"/>
    </location>
</feature>
<organism evidence="6 7">
    <name type="scientific">candidate division WWE3 bacterium GW2011_GWC2_41_23</name>
    <dbReference type="NCBI Taxonomy" id="1619123"/>
    <lineage>
        <taxon>Bacteria</taxon>
        <taxon>Katanobacteria</taxon>
    </lineage>
</organism>
<reference evidence="6 7" key="1">
    <citation type="journal article" date="2015" name="Nature">
        <title>rRNA introns, odd ribosomes, and small enigmatic genomes across a large radiation of phyla.</title>
        <authorList>
            <person name="Brown C.T."/>
            <person name="Hug L.A."/>
            <person name="Thomas B.C."/>
            <person name="Sharon I."/>
            <person name="Castelle C.J."/>
            <person name="Singh A."/>
            <person name="Wilkins M.J."/>
            <person name="Williams K.H."/>
            <person name="Banfield J.F."/>
        </authorList>
    </citation>
    <scope>NUCLEOTIDE SEQUENCE [LARGE SCALE GENOMIC DNA]</scope>
</reference>
<dbReference type="Pfam" id="PF08353">
    <property type="entry name" value="MurT_C"/>
    <property type="match status" value="1"/>
</dbReference>
<dbReference type="GO" id="GO:0004326">
    <property type="term" value="F:tetrahydrofolylpolyglutamate synthase activity"/>
    <property type="evidence" value="ECO:0007669"/>
    <property type="project" value="InterPro"/>
</dbReference>
<dbReference type="AlphaFoldDB" id="A0A0G0VT67"/>
<keyword evidence="3" id="KW-0067">ATP-binding</keyword>
<gene>
    <name evidence="6" type="ORF">UU55_C0009G0009</name>
</gene>
<evidence type="ECO:0000256" key="1">
    <source>
        <dbReference type="ARBA" id="ARBA00022598"/>
    </source>
</evidence>
<keyword evidence="1" id="KW-0436">Ligase</keyword>
<keyword evidence="2" id="KW-0547">Nucleotide-binding</keyword>
<accession>A0A0G0VT67</accession>
<dbReference type="PATRIC" id="fig|1619123.3.peg.612"/>
<dbReference type="EMBL" id="LCBB01000009">
    <property type="protein sequence ID" value="KKS02872.1"/>
    <property type="molecule type" value="Genomic_DNA"/>
</dbReference>
<dbReference type="Pfam" id="PF08245">
    <property type="entry name" value="Mur_ligase_M"/>
    <property type="match status" value="1"/>
</dbReference>
<evidence type="ECO:0000259" key="5">
    <source>
        <dbReference type="Pfam" id="PF08353"/>
    </source>
</evidence>
<dbReference type="Proteomes" id="UP000033947">
    <property type="component" value="Unassembled WGS sequence"/>
</dbReference>
<dbReference type="PANTHER" id="PTHR23135:SF7">
    <property type="entry name" value="LIPID II ISOGLUTAMINYL SYNTHASE (GLUTAMINE-HYDROLYZING) SUBUNIT MURT"/>
    <property type="match status" value="1"/>
</dbReference>
<name>A0A0G0VT67_UNCKA</name>
<dbReference type="SUPFAM" id="SSF53623">
    <property type="entry name" value="MurD-like peptide ligases, catalytic domain"/>
    <property type="match status" value="1"/>
</dbReference>
<evidence type="ECO:0000313" key="7">
    <source>
        <dbReference type="Proteomes" id="UP000033947"/>
    </source>
</evidence>
<dbReference type="InterPro" id="IPR013221">
    <property type="entry name" value="Mur_ligase_cen"/>
</dbReference>
<evidence type="ECO:0000256" key="2">
    <source>
        <dbReference type="ARBA" id="ARBA00022741"/>
    </source>
</evidence>
<evidence type="ECO:0000259" key="4">
    <source>
        <dbReference type="Pfam" id="PF08245"/>
    </source>
</evidence>
<protein>
    <recommendedName>
        <fullName evidence="8">Lipid II isoglutaminyl synthase (glutamine-hydrolyzing) subunit MurT</fullName>
    </recommendedName>
</protein>
<dbReference type="Gene3D" id="3.40.1190.10">
    <property type="entry name" value="Mur-like, catalytic domain"/>
    <property type="match status" value="1"/>
</dbReference>
<dbReference type="GO" id="GO:0005524">
    <property type="term" value="F:ATP binding"/>
    <property type="evidence" value="ECO:0007669"/>
    <property type="project" value="UniProtKB-KW"/>
</dbReference>
<comment type="caution">
    <text evidence="6">The sequence shown here is derived from an EMBL/GenBank/DDBJ whole genome shotgun (WGS) entry which is preliminary data.</text>
</comment>
<dbReference type="InterPro" id="IPR018109">
    <property type="entry name" value="Folylpolyglutamate_synth_CS"/>
</dbReference>
<dbReference type="InterPro" id="IPR013564">
    <property type="entry name" value="MurT_C"/>
</dbReference>
<evidence type="ECO:0008006" key="8">
    <source>
        <dbReference type="Google" id="ProtNLM"/>
    </source>
</evidence>
<evidence type="ECO:0000313" key="6">
    <source>
        <dbReference type="EMBL" id="KKS02872.1"/>
    </source>
</evidence>
<proteinExistence type="predicted"/>
<dbReference type="InterPro" id="IPR036565">
    <property type="entry name" value="Mur-like_cat_sf"/>
</dbReference>
<sequence length="381" mass="42289">MLILTLLITRFLRFFIKLFGLGSGGTWPGHLALKIYPGILSDPGIAPSLGTLLISGTNGKTTTTKMLHHVLQRRGFLVITNSSGANLTNGLVSALLQGTPIFSKRRADYAVLEVDEFSLPSVLNQMRVKGVVLLNLSRDQLDRYGETDLILSRWEESLKESNVSFVVLDKSFDYFRNMFFPAGAEILDVESISEKLLQADLTSKFHIKNIKAALATLSFLEIPAEDAVLALSDFQAAYGRGEIINSGGVNFHLFLAKNPASLTTNLKVFEKRKSEFDALLFILNDNIPDGRDVSWIYDVDPSVIFSACKDKEIYVSGGRVYDMAVRLDYAEVFIPEENVSASVQSITNLIKRKSSVKNVAVFPNYSAMLDFRNMLVGRKIL</sequence>